<keyword evidence="10 13" id="KW-0239">DNA-directed DNA polymerase</keyword>
<keyword evidence="17" id="KW-1185">Reference proteome</keyword>
<sequence>MGFNNPSWSWSELEATLSDTPTGRSPTPKAPRTGRDGRAPGSPSWNAGGDGPAWSRKRQPFEAPDDLSGRSADRGGECRVPYAELHCHTNFSFLDGASHPEELASEAARLGLEALAVTDHNGFYGIVRFAEAAKAVGLPTVFGTEITLTARPDGRLLDRRVARTEADTQMQIDTGLVPDSHAPDPAGTHLVVLADGPDGYARLSRLLSQGHLAGEKGAPQFAFDDIVDGLVTDTHCHGWVLTGCRKGAVPAALVNDGPAAAERELRRLVDAFGSDRVLVELWDHGDPADSERNDGLHELAQRVGVECVATNNVHYATPAQRKLATALAAVRSRRSLTDVDAWLPSSAGAHLRSGAEQAERFKRFPGAVEIAAEVGRAAAFDLALVAPKLPPFPCPEQPDGSRLSEMEFLREVVARGAGQRYGDRPPPHEDMSLRARAWKTIDHELALIEQLDFAGYFLIVWDLVEFCRRSNIYCQGRGSAANSAVCYALGVTAADAVSLGLLFERFLSPERDGPPDIDIDIESDRREEVIQYVYETYGRHHTAQVANVITYRSRSSIRDMAKALGYEPGQQDAWSKEVDAWGNVGATADQPDCTIPLPVLQLAAEVEDAPRHLGIHSGGMVICDRPVIEVCPVEWGRMEKRSVLQWDKDDCAATGLVKFDLLGLGMLSALHYAVDLIAEHRKYHVDLATIPQDDDVYAMLCRADTVGVFQIESRAQMATLPRLKPRKFYDLVVEVALIRPGPIQGGSVHPYIRRRNGQEAVTYLHPLLENSLAKTLGVPLFQEQMMQMAIDIAGFTPAESDELRQAMGSKRSARRMEALKTRLYEGMEQNGITGDIADQLFVKLKAFANYGFPESHSVSFAYLVYASSWIKHYEPAAFCAALLNAQPMGFWSPHTLVQDARRHGVVVLTPDLNASLSWATLEPHADSLGSTARPVSHGFATAPAVDRSLDEGLAVRLGLSSVRGIGKELADEIEAERDRGGPYTSTEDLVRRVPMLTLGQLEAMATAGVFEESLGLDRREALWSVGATAQSRPGRLAGIVTGADAPRLPGMTPVEEAIADLWATGVSPEGHPTIFVRRELEELGVLTSRQLWDAEPTSTVRVAGVVTHRQRPMTAQGTTFLNLEDEFGLINVVVSKGCWARFRKVARGAPAMLIRGRLERSEGVINIVADHLAPLPLPGKTTSRDFR</sequence>
<keyword evidence="8 13" id="KW-0235">DNA replication</keyword>
<comment type="function">
    <text evidence="13">DNA polymerase involved in damage-induced mutagenesis and translesion synthesis (TLS). It is not the major replicative DNA polymerase.</text>
</comment>
<comment type="similarity">
    <text evidence="2 13">Belongs to the DNA polymerase type-C family. DnaE2 subfamily.</text>
</comment>
<keyword evidence="5 13" id="KW-0963">Cytoplasm</keyword>
<proteinExistence type="inferred from homology"/>
<dbReference type="InterPro" id="IPR004805">
    <property type="entry name" value="DnaE2/DnaE/PolC"/>
</dbReference>
<dbReference type="PANTHER" id="PTHR32294:SF4">
    <property type="entry name" value="ERROR-PRONE DNA POLYMERASE"/>
    <property type="match status" value="1"/>
</dbReference>
<dbReference type="SMART" id="SM00481">
    <property type="entry name" value="POLIIIAc"/>
    <property type="match status" value="1"/>
</dbReference>
<dbReference type="NCBIfam" id="NF004225">
    <property type="entry name" value="PRK05672.1"/>
    <property type="match status" value="1"/>
</dbReference>
<dbReference type="GO" id="GO:0008408">
    <property type="term" value="F:3'-5' exonuclease activity"/>
    <property type="evidence" value="ECO:0007669"/>
    <property type="project" value="InterPro"/>
</dbReference>
<evidence type="ECO:0000256" key="4">
    <source>
        <dbReference type="ARBA" id="ARBA00017273"/>
    </source>
</evidence>
<dbReference type="CDD" id="cd04485">
    <property type="entry name" value="DnaE_OBF"/>
    <property type="match status" value="1"/>
</dbReference>
<dbReference type="InterPro" id="IPR003141">
    <property type="entry name" value="Pol/His_phosphatase_N"/>
</dbReference>
<dbReference type="AlphaFoldDB" id="A0A6C7E696"/>
<reference evidence="16 17" key="1">
    <citation type="journal article" date="2013" name="Int. J. Syst. Evol. Microbiol.">
        <title>Ilumatobacter nonamiense sp. nov. and Ilumatobacter coccineum sp. nov., isolated from seashore sand.</title>
        <authorList>
            <person name="Matsumoto A."/>
            <person name="Kasai H."/>
            <person name="Matsuo Y."/>
            <person name="Shizuri Y."/>
            <person name="Ichikawa N."/>
            <person name="Fujita N."/>
            <person name="Omura S."/>
            <person name="Takahashi Y."/>
        </authorList>
    </citation>
    <scope>NUCLEOTIDE SEQUENCE [LARGE SCALE GENOMIC DNA]</scope>
    <source>
        <strain evidence="17">NBRC 103263 / KCTC 29153 / YM16-304</strain>
    </source>
</reference>
<evidence type="ECO:0000313" key="17">
    <source>
        <dbReference type="Proteomes" id="UP000011863"/>
    </source>
</evidence>
<dbReference type="InterPro" id="IPR004365">
    <property type="entry name" value="NA-bd_OB_tRNA"/>
</dbReference>
<dbReference type="RefSeq" id="WP_015442501.1">
    <property type="nucleotide sequence ID" value="NC_020520.1"/>
</dbReference>
<gene>
    <name evidence="13 16" type="primary">dnaE2</name>
    <name evidence="16" type="ORF">YM304_29400</name>
</gene>
<dbReference type="HAMAP" id="MF_01902">
    <property type="entry name" value="DNApol_error_prone"/>
    <property type="match status" value="1"/>
</dbReference>
<evidence type="ECO:0000256" key="12">
    <source>
        <dbReference type="ARBA" id="ARBA00049244"/>
    </source>
</evidence>
<evidence type="ECO:0000259" key="15">
    <source>
        <dbReference type="SMART" id="SM00481"/>
    </source>
</evidence>
<dbReference type="GO" id="GO:0005737">
    <property type="term" value="C:cytoplasm"/>
    <property type="evidence" value="ECO:0007669"/>
    <property type="project" value="UniProtKB-SubCell"/>
</dbReference>
<dbReference type="OrthoDB" id="9803237at2"/>
<keyword evidence="9 13" id="KW-0227">DNA damage</keyword>
<dbReference type="GO" id="GO:0003676">
    <property type="term" value="F:nucleic acid binding"/>
    <property type="evidence" value="ECO:0007669"/>
    <property type="project" value="InterPro"/>
</dbReference>
<evidence type="ECO:0000256" key="10">
    <source>
        <dbReference type="ARBA" id="ARBA00022932"/>
    </source>
</evidence>
<accession>A0A6C7E696</accession>
<comment type="subcellular location">
    <subcellularLocation>
        <location evidence="1 13">Cytoplasm</location>
    </subcellularLocation>
</comment>
<dbReference type="Pfam" id="PF07733">
    <property type="entry name" value="DNA_pol3_alpha"/>
    <property type="match status" value="1"/>
</dbReference>
<dbReference type="Gene3D" id="3.20.20.140">
    <property type="entry name" value="Metal-dependent hydrolases"/>
    <property type="match status" value="1"/>
</dbReference>
<dbReference type="Pfam" id="PF02811">
    <property type="entry name" value="PHP"/>
    <property type="match status" value="1"/>
</dbReference>
<feature type="compositionally biased region" description="Polar residues" evidence="14">
    <location>
        <begin position="1"/>
        <end position="10"/>
    </location>
</feature>
<comment type="catalytic activity">
    <reaction evidence="12 13">
        <text>DNA(n) + a 2'-deoxyribonucleoside 5'-triphosphate = DNA(n+1) + diphosphate</text>
        <dbReference type="Rhea" id="RHEA:22508"/>
        <dbReference type="Rhea" id="RHEA-COMP:17339"/>
        <dbReference type="Rhea" id="RHEA-COMP:17340"/>
        <dbReference type="ChEBI" id="CHEBI:33019"/>
        <dbReference type="ChEBI" id="CHEBI:61560"/>
        <dbReference type="ChEBI" id="CHEBI:173112"/>
        <dbReference type="EC" id="2.7.7.7"/>
    </reaction>
</comment>
<dbReference type="SUPFAM" id="SSF89550">
    <property type="entry name" value="PHP domain-like"/>
    <property type="match status" value="1"/>
</dbReference>
<evidence type="ECO:0000256" key="3">
    <source>
        <dbReference type="ARBA" id="ARBA00012417"/>
    </source>
</evidence>
<dbReference type="KEGG" id="aym:YM304_29400"/>
<evidence type="ECO:0000256" key="13">
    <source>
        <dbReference type="HAMAP-Rule" id="MF_01902"/>
    </source>
</evidence>
<evidence type="ECO:0000256" key="9">
    <source>
        <dbReference type="ARBA" id="ARBA00022763"/>
    </source>
</evidence>
<dbReference type="InterPro" id="IPR011708">
    <property type="entry name" value="DNA_pol3_alpha_NTPase_dom"/>
</dbReference>
<protein>
    <recommendedName>
        <fullName evidence="4 13">Error-prone DNA polymerase</fullName>
        <ecNumber evidence="3 13">2.7.7.7</ecNumber>
    </recommendedName>
</protein>
<dbReference type="Proteomes" id="UP000011863">
    <property type="component" value="Chromosome"/>
</dbReference>
<dbReference type="NCBIfam" id="TIGR00594">
    <property type="entry name" value="polc"/>
    <property type="match status" value="1"/>
</dbReference>
<dbReference type="InterPro" id="IPR040982">
    <property type="entry name" value="DNA_pol3_finger"/>
</dbReference>
<evidence type="ECO:0000256" key="7">
    <source>
        <dbReference type="ARBA" id="ARBA00022695"/>
    </source>
</evidence>
<dbReference type="InterPro" id="IPR023073">
    <property type="entry name" value="DnaE2"/>
</dbReference>
<dbReference type="Pfam" id="PF17657">
    <property type="entry name" value="DNA_pol3_finger"/>
    <property type="match status" value="1"/>
</dbReference>
<dbReference type="EC" id="2.7.7.7" evidence="3 13"/>
<evidence type="ECO:0000256" key="14">
    <source>
        <dbReference type="SAM" id="MobiDB-lite"/>
    </source>
</evidence>
<dbReference type="Pfam" id="PF14579">
    <property type="entry name" value="HHH_6"/>
    <property type="match status" value="1"/>
</dbReference>
<dbReference type="GO" id="GO:0006281">
    <property type="term" value="P:DNA repair"/>
    <property type="evidence" value="ECO:0007669"/>
    <property type="project" value="UniProtKB-UniRule"/>
</dbReference>
<organism evidence="16 17">
    <name type="scientific">Ilumatobacter coccineus (strain NBRC 103263 / KCTC 29153 / YM16-304)</name>
    <dbReference type="NCBI Taxonomy" id="1313172"/>
    <lineage>
        <taxon>Bacteria</taxon>
        <taxon>Bacillati</taxon>
        <taxon>Actinomycetota</taxon>
        <taxon>Acidimicrobiia</taxon>
        <taxon>Acidimicrobiales</taxon>
        <taxon>Ilumatobacteraceae</taxon>
        <taxon>Ilumatobacter</taxon>
    </lineage>
</organism>
<evidence type="ECO:0000313" key="16">
    <source>
        <dbReference type="EMBL" id="BAN03254.1"/>
    </source>
</evidence>
<evidence type="ECO:0000256" key="5">
    <source>
        <dbReference type="ARBA" id="ARBA00022490"/>
    </source>
</evidence>
<dbReference type="Gene3D" id="1.10.150.870">
    <property type="match status" value="1"/>
</dbReference>
<dbReference type="InterPro" id="IPR004013">
    <property type="entry name" value="PHP_dom"/>
</dbReference>
<evidence type="ECO:0000256" key="11">
    <source>
        <dbReference type="ARBA" id="ARBA00023204"/>
    </source>
</evidence>
<dbReference type="Pfam" id="PF01336">
    <property type="entry name" value="tRNA_anti-codon"/>
    <property type="match status" value="1"/>
</dbReference>
<dbReference type="InterPro" id="IPR029460">
    <property type="entry name" value="DNAPol_HHH"/>
</dbReference>
<dbReference type="EMBL" id="AP012057">
    <property type="protein sequence ID" value="BAN03254.1"/>
    <property type="molecule type" value="Genomic_DNA"/>
</dbReference>
<keyword evidence="6 13" id="KW-0808">Transferase</keyword>
<feature type="region of interest" description="Disordered" evidence="14">
    <location>
        <begin position="1"/>
        <end position="74"/>
    </location>
</feature>
<evidence type="ECO:0000256" key="1">
    <source>
        <dbReference type="ARBA" id="ARBA00004496"/>
    </source>
</evidence>
<dbReference type="GO" id="GO:0006260">
    <property type="term" value="P:DNA replication"/>
    <property type="evidence" value="ECO:0007669"/>
    <property type="project" value="UniProtKB-KW"/>
</dbReference>
<keyword evidence="7 13" id="KW-0548">Nucleotidyltransferase</keyword>
<dbReference type="InterPro" id="IPR016195">
    <property type="entry name" value="Pol/histidinol_Pase-like"/>
</dbReference>
<keyword evidence="11 13" id="KW-0234">DNA repair</keyword>
<feature type="domain" description="Polymerase/histidinol phosphatase N-terminal" evidence="15">
    <location>
        <begin position="83"/>
        <end position="150"/>
    </location>
</feature>
<dbReference type="PANTHER" id="PTHR32294">
    <property type="entry name" value="DNA POLYMERASE III SUBUNIT ALPHA"/>
    <property type="match status" value="1"/>
</dbReference>
<evidence type="ECO:0000256" key="6">
    <source>
        <dbReference type="ARBA" id="ARBA00022679"/>
    </source>
</evidence>
<dbReference type="GO" id="GO:0003887">
    <property type="term" value="F:DNA-directed DNA polymerase activity"/>
    <property type="evidence" value="ECO:0007669"/>
    <property type="project" value="UniProtKB-UniRule"/>
</dbReference>
<evidence type="ECO:0000256" key="2">
    <source>
        <dbReference type="ARBA" id="ARBA00007391"/>
    </source>
</evidence>
<name>A0A6C7E696_ILUCY</name>
<evidence type="ECO:0000256" key="8">
    <source>
        <dbReference type="ARBA" id="ARBA00022705"/>
    </source>
</evidence>